<gene>
    <name evidence="5" type="ORF">GF339_11955</name>
</gene>
<dbReference type="InterPro" id="IPR052174">
    <property type="entry name" value="Flavoredoxin"/>
</dbReference>
<dbReference type="Gene3D" id="2.30.110.10">
    <property type="entry name" value="Electron Transport, Fmn-binding Protein, Chain A"/>
    <property type="match status" value="1"/>
</dbReference>
<evidence type="ECO:0000259" key="4">
    <source>
        <dbReference type="SMART" id="SM00903"/>
    </source>
</evidence>
<accession>A0A9D5JW98</accession>
<dbReference type="PANTHER" id="PTHR43567">
    <property type="entry name" value="FLAVOREDOXIN-RELATED-RELATED"/>
    <property type="match status" value="1"/>
</dbReference>
<evidence type="ECO:0000256" key="1">
    <source>
        <dbReference type="ARBA" id="ARBA00001917"/>
    </source>
</evidence>
<organism evidence="5 6">
    <name type="scientific">candidate division KSB3 bacterium</name>
    <dbReference type="NCBI Taxonomy" id="2044937"/>
    <lineage>
        <taxon>Bacteria</taxon>
        <taxon>candidate division KSB3</taxon>
    </lineage>
</organism>
<dbReference type="SUPFAM" id="SSF50475">
    <property type="entry name" value="FMN-binding split barrel"/>
    <property type="match status" value="1"/>
</dbReference>
<comment type="similarity">
    <text evidence="3">Belongs to the flavoredoxin family.</text>
</comment>
<comment type="cofactor">
    <cofactor evidence="1">
        <name>FMN</name>
        <dbReference type="ChEBI" id="CHEBI:58210"/>
    </cofactor>
</comment>
<evidence type="ECO:0000313" key="5">
    <source>
        <dbReference type="EMBL" id="MBD3325293.1"/>
    </source>
</evidence>
<proteinExistence type="inferred from homology"/>
<keyword evidence="2" id="KW-0285">Flavoprotein</keyword>
<dbReference type="AlphaFoldDB" id="A0A9D5JW98"/>
<dbReference type="EMBL" id="WJJP01000388">
    <property type="protein sequence ID" value="MBD3325293.1"/>
    <property type="molecule type" value="Genomic_DNA"/>
</dbReference>
<dbReference type="SMART" id="SM00903">
    <property type="entry name" value="Flavin_Reduct"/>
    <property type="match status" value="1"/>
</dbReference>
<evidence type="ECO:0000256" key="2">
    <source>
        <dbReference type="ARBA" id="ARBA00022630"/>
    </source>
</evidence>
<feature type="domain" description="Flavin reductase like" evidence="4">
    <location>
        <begin position="1"/>
        <end position="134"/>
    </location>
</feature>
<evidence type="ECO:0000256" key="3">
    <source>
        <dbReference type="ARBA" id="ARBA00038054"/>
    </source>
</evidence>
<sequence length="176" mass="19450">MPTTIVGATVHDAPNYITIAYIGIVNHNPPVIALGMGKSHYTNQGIKAHGTFSVNIPSQEMLTVTDYVGLFSGKTRDKGKLFTSFYGKLETAPMIEECPLNLECRLIKTVDLDGTNDVFMGEIVATYTDDRYLTNNLPDIKKMNPVVFSMHDNTYWAIGEHLGKAWSLGRAYGKDS</sequence>
<dbReference type="Proteomes" id="UP000649604">
    <property type="component" value="Unassembled WGS sequence"/>
</dbReference>
<dbReference type="GO" id="GO:0010181">
    <property type="term" value="F:FMN binding"/>
    <property type="evidence" value="ECO:0007669"/>
    <property type="project" value="InterPro"/>
</dbReference>
<dbReference type="InterPro" id="IPR012349">
    <property type="entry name" value="Split_barrel_FMN-bd"/>
</dbReference>
<dbReference type="Pfam" id="PF01613">
    <property type="entry name" value="Flavin_Reduct"/>
    <property type="match status" value="1"/>
</dbReference>
<evidence type="ECO:0000313" key="6">
    <source>
        <dbReference type="Proteomes" id="UP000649604"/>
    </source>
</evidence>
<dbReference type="PANTHER" id="PTHR43567:SF1">
    <property type="entry name" value="FLAVOREDOXIN"/>
    <property type="match status" value="1"/>
</dbReference>
<protein>
    <submittedName>
        <fullName evidence="5">Flavin reductase family protein</fullName>
    </submittedName>
</protein>
<reference evidence="5" key="1">
    <citation type="submission" date="2019-11" db="EMBL/GenBank/DDBJ databases">
        <title>Microbial mats filling the niche in hypersaline microbial mats.</title>
        <authorList>
            <person name="Wong H.L."/>
            <person name="Macleod F.I."/>
            <person name="White R.A. III"/>
            <person name="Burns B.P."/>
        </authorList>
    </citation>
    <scope>NUCLEOTIDE SEQUENCE</scope>
    <source>
        <strain evidence="5">Rbin_158</strain>
    </source>
</reference>
<dbReference type="InterPro" id="IPR002563">
    <property type="entry name" value="Flavin_Rdtase-like_dom"/>
</dbReference>
<name>A0A9D5JW98_9BACT</name>
<comment type="caution">
    <text evidence="5">The sequence shown here is derived from an EMBL/GenBank/DDBJ whole genome shotgun (WGS) entry which is preliminary data.</text>
</comment>
<dbReference type="GO" id="GO:0016646">
    <property type="term" value="F:oxidoreductase activity, acting on the CH-NH group of donors, NAD or NADP as acceptor"/>
    <property type="evidence" value="ECO:0007669"/>
    <property type="project" value="UniProtKB-ARBA"/>
</dbReference>